<feature type="compositionally biased region" description="Polar residues" evidence="1">
    <location>
        <begin position="24"/>
        <end position="47"/>
    </location>
</feature>
<accession>A0A9D4R369</accession>
<organism evidence="2 3">
    <name type="scientific">Dreissena polymorpha</name>
    <name type="common">Zebra mussel</name>
    <name type="synonym">Mytilus polymorpha</name>
    <dbReference type="NCBI Taxonomy" id="45954"/>
    <lineage>
        <taxon>Eukaryota</taxon>
        <taxon>Metazoa</taxon>
        <taxon>Spiralia</taxon>
        <taxon>Lophotrochozoa</taxon>
        <taxon>Mollusca</taxon>
        <taxon>Bivalvia</taxon>
        <taxon>Autobranchia</taxon>
        <taxon>Heteroconchia</taxon>
        <taxon>Euheterodonta</taxon>
        <taxon>Imparidentia</taxon>
        <taxon>Neoheterodontei</taxon>
        <taxon>Myida</taxon>
        <taxon>Dreissenoidea</taxon>
        <taxon>Dreissenidae</taxon>
        <taxon>Dreissena</taxon>
    </lineage>
</organism>
<feature type="region of interest" description="Disordered" evidence="1">
    <location>
        <begin position="1"/>
        <end position="47"/>
    </location>
</feature>
<evidence type="ECO:0000313" key="2">
    <source>
        <dbReference type="EMBL" id="KAH3852317.1"/>
    </source>
</evidence>
<dbReference type="Proteomes" id="UP000828390">
    <property type="component" value="Unassembled WGS sequence"/>
</dbReference>
<keyword evidence="3" id="KW-1185">Reference proteome</keyword>
<dbReference type="AlphaFoldDB" id="A0A9D4R369"/>
<gene>
    <name evidence="2" type="ORF">DPMN_094822</name>
</gene>
<evidence type="ECO:0000313" key="3">
    <source>
        <dbReference type="Proteomes" id="UP000828390"/>
    </source>
</evidence>
<reference evidence="2" key="2">
    <citation type="submission" date="2020-11" db="EMBL/GenBank/DDBJ databases">
        <authorList>
            <person name="McCartney M.A."/>
            <person name="Auch B."/>
            <person name="Kono T."/>
            <person name="Mallez S."/>
            <person name="Becker A."/>
            <person name="Gohl D.M."/>
            <person name="Silverstein K.A.T."/>
            <person name="Koren S."/>
            <person name="Bechman K.B."/>
            <person name="Herman A."/>
            <person name="Abrahante J.E."/>
            <person name="Garbe J."/>
        </authorList>
    </citation>
    <scope>NUCLEOTIDE SEQUENCE</scope>
    <source>
        <strain evidence="2">Duluth1</strain>
        <tissue evidence="2">Whole animal</tissue>
    </source>
</reference>
<name>A0A9D4R369_DREPO</name>
<comment type="caution">
    <text evidence="2">The sequence shown here is derived from an EMBL/GenBank/DDBJ whole genome shotgun (WGS) entry which is preliminary data.</text>
</comment>
<sequence>MHPPPVSPIQGDPPTQRRLPVATRGSSPSTTLTDGASDTTCSGPTLSDDSMFDITGRDSLVSVHSSILENLSISGICEIEEEP</sequence>
<dbReference type="EMBL" id="JAIWYP010000003">
    <property type="protein sequence ID" value="KAH3852317.1"/>
    <property type="molecule type" value="Genomic_DNA"/>
</dbReference>
<evidence type="ECO:0000256" key="1">
    <source>
        <dbReference type="SAM" id="MobiDB-lite"/>
    </source>
</evidence>
<proteinExistence type="predicted"/>
<reference evidence="2" key="1">
    <citation type="journal article" date="2019" name="bioRxiv">
        <title>The Genome of the Zebra Mussel, Dreissena polymorpha: A Resource for Invasive Species Research.</title>
        <authorList>
            <person name="McCartney M.A."/>
            <person name="Auch B."/>
            <person name="Kono T."/>
            <person name="Mallez S."/>
            <person name="Zhang Y."/>
            <person name="Obille A."/>
            <person name="Becker A."/>
            <person name="Abrahante J.E."/>
            <person name="Garbe J."/>
            <person name="Badalamenti J.P."/>
            <person name="Herman A."/>
            <person name="Mangelson H."/>
            <person name="Liachko I."/>
            <person name="Sullivan S."/>
            <person name="Sone E.D."/>
            <person name="Koren S."/>
            <person name="Silverstein K.A.T."/>
            <person name="Beckman K.B."/>
            <person name="Gohl D.M."/>
        </authorList>
    </citation>
    <scope>NUCLEOTIDE SEQUENCE</scope>
    <source>
        <strain evidence="2">Duluth1</strain>
        <tissue evidence="2">Whole animal</tissue>
    </source>
</reference>
<protein>
    <submittedName>
        <fullName evidence="2">Uncharacterized protein</fullName>
    </submittedName>
</protein>